<evidence type="ECO:0000313" key="2">
    <source>
        <dbReference type="Proteomes" id="UP000190888"/>
    </source>
</evidence>
<evidence type="ECO:0000313" key="1">
    <source>
        <dbReference type="EMBL" id="SJZ51370.1"/>
    </source>
</evidence>
<proteinExistence type="predicted"/>
<keyword evidence="2" id="KW-1185">Reference proteome</keyword>
<reference evidence="1 2" key="1">
    <citation type="submission" date="2017-02" db="EMBL/GenBank/DDBJ databases">
        <authorList>
            <person name="Peterson S.W."/>
        </authorList>
    </citation>
    <scope>NUCLEOTIDE SEQUENCE [LARGE SCALE GENOMIC DNA]</scope>
    <source>
        <strain evidence="1 2">DSM 22335</strain>
    </source>
</reference>
<sequence length="34" mass="3901">MEVLIMIHGIILHRHKAAHAIYLNKLLCGYMHCG</sequence>
<dbReference type="AlphaFoldDB" id="A0A1T4L9T7"/>
<accession>A0A1T4L9T7</accession>
<dbReference type="EMBL" id="FUWH01000002">
    <property type="protein sequence ID" value="SJZ51370.1"/>
    <property type="molecule type" value="Genomic_DNA"/>
</dbReference>
<gene>
    <name evidence="1" type="ORF">SAMN04488132_102382</name>
</gene>
<dbReference type="STRING" id="413434.SAMN04488132_102382"/>
<name>A0A1T4L9T7_9BACT</name>
<organism evidence="1 2">
    <name type="scientific">Sediminibacterium ginsengisoli</name>
    <dbReference type="NCBI Taxonomy" id="413434"/>
    <lineage>
        <taxon>Bacteria</taxon>
        <taxon>Pseudomonadati</taxon>
        <taxon>Bacteroidota</taxon>
        <taxon>Chitinophagia</taxon>
        <taxon>Chitinophagales</taxon>
        <taxon>Chitinophagaceae</taxon>
        <taxon>Sediminibacterium</taxon>
    </lineage>
</organism>
<dbReference type="Proteomes" id="UP000190888">
    <property type="component" value="Unassembled WGS sequence"/>
</dbReference>
<protein>
    <submittedName>
        <fullName evidence="1">Uncharacterized protein</fullName>
    </submittedName>
</protein>